<dbReference type="GO" id="GO:0005524">
    <property type="term" value="F:ATP binding"/>
    <property type="evidence" value="ECO:0007669"/>
    <property type="project" value="UniProtKB-KW"/>
</dbReference>
<dbReference type="GO" id="GO:0032543">
    <property type="term" value="P:mitochondrial translation"/>
    <property type="evidence" value="ECO:0007669"/>
    <property type="project" value="EnsemblFungi"/>
</dbReference>
<dbReference type="NCBIfam" id="TIGR00464">
    <property type="entry name" value="gltX_bact"/>
    <property type="match status" value="1"/>
</dbReference>
<dbReference type="AlphaFoldDB" id="G8JQK6"/>
<evidence type="ECO:0000256" key="4">
    <source>
        <dbReference type="ARBA" id="ARBA00022598"/>
    </source>
</evidence>
<dbReference type="InterPro" id="IPR020751">
    <property type="entry name" value="aa-tRNA-synth_I_codon-bd_sub2"/>
</dbReference>
<keyword evidence="6 11" id="KW-0067">ATP-binding</keyword>
<dbReference type="CDD" id="cd00808">
    <property type="entry name" value="GluRS_core"/>
    <property type="match status" value="1"/>
</dbReference>
<dbReference type="InterPro" id="IPR020058">
    <property type="entry name" value="Glu/Gln-tRNA-synth_Ib_cat-dom"/>
</dbReference>
<dbReference type="HAMAP" id="MF_00022">
    <property type="entry name" value="Glu_tRNA_synth_type1"/>
    <property type="match status" value="1"/>
</dbReference>
<keyword evidence="15" id="KW-1185">Reference proteome</keyword>
<dbReference type="STRING" id="931890.G8JQK6"/>
<dbReference type="KEGG" id="erc:Ecym_2626"/>
<dbReference type="GeneID" id="11470739"/>
<dbReference type="SUPFAM" id="SSF52374">
    <property type="entry name" value="Nucleotidylyl transferase"/>
    <property type="match status" value="1"/>
</dbReference>
<dbReference type="PANTHER" id="PTHR43311">
    <property type="entry name" value="GLUTAMATE--TRNA LIGASE"/>
    <property type="match status" value="1"/>
</dbReference>
<evidence type="ECO:0000256" key="3">
    <source>
        <dbReference type="ARBA" id="ARBA00012835"/>
    </source>
</evidence>
<dbReference type="GO" id="GO:0006424">
    <property type="term" value="P:glutamyl-tRNA aminoacylation"/>
    <property type="evidence" value="ECO:0007669"/>
    <property type="project" value="InterPro"/>
</dbReference>
<dbReference type="PRINTS" id="PR00987">
    <property type="entry name" value="TRNASYNTHGLU"/>
</dbReference>
<evidence type="ECO:0000256" key="7">
    <source>
        <dbReference type="ARBA" id="ARBA00022917"/>
    </source>
</evidence>
<dbReference type="SUPFAM" id="SSF48163">
    <property type="entry name" value="An anticodon-binding domain of class I aminoacyl-tRNA synthetases"/>
    <property type="match status" value="1"/>
</dbReference>
<evidence type="ECO:0000256" key="11">
    <source>
        <dbReference type="RuleBase" id="RU363037"/>
    </source>
</evidence>
<name>G8JQK6_ERECY</name>
<dbReference type="Gene3D" id="1.10.10.350">
    <property type="match status" value="1"/>
</dbReference>
<dbReference type="GO" id="GO:0005739">
    <property type="term" value="C:mitochondrion"/>
    <property type="evidence" value="ECO:0007669"/>
    <property type="project" value="UniProtKB-SubCell"/>
</dbReference>
<sequence length="573" mass="65678">MVITISCYIITTVVQRANSMTVYLKSRLLSLQGHKKAALHGKINLLLRHPIQDRHPKKPARTRFAPSPTGFLHLGSLRTALFNYLLAKKTGGQFLLRLEDTDRTRLVPGSEQNLYDSFKWLGIQYDEGPGVNETYGPYRQSDRTEIYKKYSDQLISTGHAYRCFCSKERLKGLRDSAMALKPPTNVTYDRHCAKLSKEDIRSKIKMGVPYTIRLKSPEIYEPFEDLLHNEINLQPQINPIDVRYDDPILIKSSGLPTYHFAHVIDDHLMEITHVIRGQEWLPATPKHIVLYKAFGWNPPQFIHLPLLASTNNKKLSKRKGDTNIQQLREKGILPEALINFCVLFGWAPPSPEDPDRKQSYRFSLAELENLFNLNHLTKGNAKLDESRLWNFNKYYLTKRLSDKTQFSAIAGQIYELLGKKYPNLTLTKVEELLMLLKGNLATIYQFESEFHYLFTKPEYTNNPYSEKFILQCKQKEANKILHHMAEKLSSTNVTALIEEISKTEEILLKTVFESVRFALAGSRPGLKVPVIISVLGVKEAKDRMLEASAYLDHVLKNTNSKVDSGSESKLVNK</sequence>
<dbReference type="GO" id="GO:0004818">
    <property type="term" value="F:glutamate-tRNA ligase activity"/>
    <property type="evidence" value="ECO:0007669"/>
    <property type="project" value="UniProtKB-EC"/>
</dbReference>
<dbReference type="eggNOG" id="KOG1149">
    <property type="taxonomic scope" value="Eukaryota"/>
</dbReference>
<evidence type="ECO:0000313" key="14">
    <source>
        <dbReference type="EMBL" id="AET38339.1"/>
    </source>
</evidence>
<evidence type="ECO:0000256" key="5">
    <source>
        <dbReference type="ARBA" id="ARBA00022741"/>
    </source>
</evidence>
<dbReference type="InterPro" id="IPR014729">
    <property type="entry name" value="Rossmann-like_a/b/a_fold"/>
</dbReference>
<evidence type="ECO:0000256" key="1">
    <source>
        <dbReference type="ARBA" id="ARBA00004173"/>
    </source>
</evidence>
<gene>
    <name evidence="14" type="ordered locus">Ecym_2626</name>
</gene>
<dbReference type="EC" id="6.1.1.17" evidence="3"/>
<dbReference type="FunCoup" id="G8JQK6">
    <property type="interactions" value="692"/>
</dbReference>
<dbReference type="InterPro" id="IPR049940">
    <property type="entry name" value="GluQ/Sye"/>
</dbReference>
<evidence type="ECO:0000259" key="13">
    <source>
        <dbReference type="Pfam" id="PF19269"/>
    </source>
</evidence>
<dbReference type="Proteomes" id="UP000006790">
    <property type="component" value="Chromosome 2"/>
</dbReference>
<dbReference type="InterPro" id="IPR033910">
    <property type="entry name" value="GluRS_core"/>
</dbReference>
<dbReference type="InterPro" id="IPR004527">
    <property type="entry name" value="Glu-tRNA-ligase_bac/mito"/>
</dbReference>
<dbReference type="RefSeq" id="XP_003645156.1">
    <property type="nucleotide sequence ID" value="XM_003645108.1"/>
</dbReference>
<feature type="domain" description="Glutamyl/glutaminyl-tRNA synthetase class Ib catalytic" evidence="12">
    <location>
        <begin position="61"/>
        <end position="389"/>
    </location>
</feature>
<evidence type="ECO:0000256" key="10">
    <source>
        <dbReference type="ARBA" id="ARBA00072917"/>
    </source>
</evidence>
<dbReference type="InterPro" id="IPR000924">
    <property type="entry name" value="Glu/Gln-tRNA-synth"/>
</dbReference>
<dbReference type="EMBL" id="CP002498">
    <property type="protein sequence ID" value="AET38339.1"/>
    <property type="molecule type" value="Genomic_DNA"/>
</dbReference>
<keyword evidence="8 11" id="KW-0030">Aminoacyl-tRNA synthetase</keyword>
<dbReference type="FunFam" id="3.40.50.620:FF:000045">
    <property type="entry name" value="Glutamate--tRNA ligase, mitochondrial"/>
    <property type="match status" value="1"/>
</dbReference>
<evidence type="ECO:0000256" key="8">
    <source>
        <dbReference type="ARBA" id="ARBA00023146"/>
    </source>
</evidence>
<dbReference type="Gene3D" id="3.40.50.620">
    <property type="entry name" value="HUPs"/>
    <property type="match status" value="1"/>
</dbReference>
<dbReference type="Pfam" id="PF00749">
    <property type="entry name" value="tRNA-synt_1c"/>
    <property type="match status" value="1"/>
</dbReference>
<evidence type="ECO:0000259" key="12">
    <source>
        <dbReference type="Pfam" id="PF00749"/>
    </source>
</evidence>
<reference evidence="15" key="1">
    <citation type="journal article" date="2012" name="G3 (Bethesda)">
        <title>Pichia sorbitophila, an interspecies yeast hybrid reveals early steps of genome resolution following polyploidization.</title>
        <authorList>
            <person name="Leh Louis V."/>
            <person name="Despons L."/>
            <person name="Friedrich A."/>
            <person name="Martin T."/>
            <person name="Durrens P."/>
            <person name="Casaregola S."/>
            <person name="Neuveglise C."/>
            <person name="Fairhead C."/>
            <person name="Marck C."/>
            <person name="Cruz J.A."/>
            <person name="Straub M.L."/>
            <person name="Kugler V."/>
            <person name="Sacerdot C."/>
            <person name="Uzunov Z."/>
            <person name="Thierry A."/>
            <person name="Weiss S."/>
            <person name="Bleykasten C."/>
            <person name="De Montigny J."/>
            <person name="Jacques N."/>
            <person name="Jung P."/>
            <person name="Lemaire M."/>
            <person name="Mallet S."/>
            <person name="Morel G."/>
            <person name="Richard G.F."/>
            <person name="Sarkar A."/>
            <person name="Savel G."/>
            <person name="Schacherer J."/>
            <person name="Seret M.L."/>
            <person name="Talla E."/>
            <person name="Samson G."/>
            <person name="Jubin C."/>
            <person name="Poulain J."/>
            <person name="Vacherie B."/>
            <person name="Barbe V."/>
            <person name="Pelletier E."/>
            <person name="Sherman D.J."/>
            <person name="Westhof E."/>
            <person name="Weissenbach J."/>
            <person name="Baret P.V."/>
            <person name="Wincker P."/>
            <person name="Gaillardin C."/>
            <person name="Dujon B."/>
            <person name="Souciet J.L."/>
        </authorList>
    </citation>
    <scope>NUCLEOTIDE SEQUENCE [LARGE SCALE GENOMIC DNA]</scope>
    <source>
        <strain evidence="15">CBS 270.75 / DBVPG 7215 / KCTC 17166 / NRRL Y-17582</strain>
    </source>
</reference>
<evidence type="ECO:0000256" key="6">
    <source>
        <dbReference type="ARBA" id="ARBA00022840"/>
    </source>
</evidence>
<evidence type="ECO:0000313" key="15">
    <source>
        <dbReference type="Proteomes" id="UP000006790"/>
    </source>
</evidence>
<dbReference type="InParanoid" id="G8JQK6"/>
<feature type="domain" description="Aminoacyl-tRNA synthetase class I anticodon-binding" evidence="13">
    <location>
        <begin position="424"/>
        <end position="546"/>
    </location>
</feature>
<organism evidence="14 15">
    <name type="scientific">Eremothecium cymbalariae (strain CBS 270.75 / DBVPG 7215 / KCTC 17166 / NRRL Y-17582)</name>
    <name type="common">Yeast</name>
    <dbReference type="NCBI Taxonomy" id="931890"/>
    <lineage>
        <taxon>Eukaryota</taxon>
        <taxon>Fungi</taxon>
        <taxon>Dikarya</taxon>
        <taxon>Ascomycota</taxon>
        <taxon>Saccharomycotina</taxon>
        <taxon>Saccharomycetes</taxon>
        <taxon>Saccharomycetales</taxon>
        <taxon>Saccharomycetaceae</taxon>
        <taxon>Eremothecium</taxon>
    </lineage>
</organism>
<dbReference type="OrthoDB" id="428822at2759"/>
<comment type="subcellular location">
    <subcellularLocation>
        <location evidence="1">Mitochondrion</location>
    </subcellularLocation>
</comment>
<dbReference type="InterPro" id="IPR008925">
    <property type="entry name" value="aa_tRNA-synth_I_cd-bd_sf"/>
</dbReference>
<dbReference type="Pfam" id="PF19269">
    <property type="entry name" value="Anticodon_2"/>
    <property type="match status" value="1"/>
</dbReference>
<keyword evidence="7 11" id="KW-0648">Protein biosynthesis</keyword>
<keyword evidence="4 11" id="KW-0436">Ligase</keyword>
<dbReference type="InterPro" id="IPR045462">
    <property type="entry name" value="aa-tRNA-synth_I_cd-bd"/>
</dbReference>
<proteinExistence type="inferred from homology"/>
<dbReference type="GO" id="GO:0008270">
    <property type="term" value="F:zinc ion binding"/>
    <property type="evidence" value="ECO:0007669"/>
    <property type="project" value="InterPro"/>
</dbReference>
<dbReference type="PANTHER" id="PTHR43311:SF2">
    <property type="entry name" value="GLUTAMATE--TRNA LIGASE, MITOCHONDRIAL-RELATED"/>
    <property type="match status" value="1"/>
</dbReference>
<evidence type="ECO:0000256" key="2">
    <source>
        <dbReference type="ARBA" id="ARBA00007894"/>
    </source>
</evidence>
<dbReference type="GO" id="GO:0000049">
    <property type="term" value="F:tRNA binding"/>
    <property type="evidence" value="ECO:0007669"/>
    <property type="project" value="InterPro"/>
</dbReference>
<protein>
    <recommendedName>
        <fullName evidence="10">Glutamate--tRNA ligase, mitochondrial</fullName>
        <ecNumber evidence="3">6.1.1.17</ecNumber>
    </recommendedName>
    <alternativeName>
        <fullName evidence="9">Glutamyl-tRNA synthetase</fullName>
    </alternativeName>
</protein>
<evidence type="ECO:0000256" key="9">
    <source>
        <dbReference type="ARBA" id="ARBA00030865"/>
    </source>
</evidence>
<keyword evidence="5 11" id="KW-0547">Nucleotide-binding</keyword>
<dbReference type="HOGENOM" id="CLU_015768_6_3_1"/>
<accession>G8JQK6</accession>
<comment type="similarity">
    <text evidence="2">Belongs to the class-I aminoacyl-tRNA synthetase family. Glutamate--tRNA ligase type 1 subfamily.</text>
</comment>
<dbReference type="OMA" id="HGATNVM"/>